<keyword evidence="2" id="KW-1185">Reference proteome</keyword>
<comment type="caution">
    <text evidence="1">The sequence shown here is derived from an EMBL/GenBank/DDBJ whole genome shotgun (WGS) entry which is preliminary data.</text>
</comment>
<name>A0A1M4ZYP3_MARH1</name>
<evidence type="ECO:0008006" key="3">
    <source>
        <dbReference type="Google" id="ProtNLM"/>
    </source>
</evidence>
<accession>A0A1M4ZYP3</accession>
<protein>
    <recommendedName>
        <fullName evidence="3">HTH merR-type domain-containing protein</fullName>
    </recommendedName>
</protein>
<reference evidence="1" key="1">
    <citation type="submission" date="2016-11" db="EMBL/GenBank/DDBJ databases">
        <authorList>
            <person name="Varghese N."/>
            <person name="Submissions S."/>
        </authorList>
    </citation>
    <scope>NUCLEOTIDE SEQUENCE [LARGE SCALE GENOMIC DNA]</scope>
    <source>
        <strain evidence="1">DSM 16785</strain>
    </source>
</reference>
<organism evidence="1 2">
    <name type="scientific">Marinitoga hydrogenitolerans (strain DSM 16785 / JCM 12826 / AT1271)</name>
    <dbReference type="NCBI Taxonomy" id="1122195"/>
    <lineage>
        <taxon>Bacteria</taxon>
        <taxon>Thermotogati</taxon>
        <taxon>Thermotogota</taxon>
        <taxon>Thermotogae</taxon>
        <taxon>Petrotogales</taxon>
        <taxon>Petrotogaceae</taxon>
        <taxon>Marinitoga</taxon>
    </lineage>
</organism>
<evidence type="ECO:0000313" key="2">
    <source>
        <dbReference type="Proteomes" id="UP000184334"/>
    </source>
</evidence>
<dbReference type="EMBL" id="FQUI01000049">
    <property type="protein sequence ID" value="SHF22766.1"/>
    <property type="molecule type" value="Genomic_DNA"/>
</dbReference>
<sequence>MISIPYFCKKYEFNNPDVLRNLVKFLDIKPVTGNSKARGMRSYREKDLLFVLSQLQKMAEAKRTESDEL</sequence>
<gene>
    <name evidence="1" type="ORF">SAMN02745164_02046</name>
</gene>
<evidence type="ECO:0000313" key="1">
    <source>
        <dbReference type="EMBL" id="SHF22766.1"/>
    </source>
</evidence>
<dbReference type="AlphaFoldDB" id="A0A1M4ZYP3"/>
<proteinExistence type="predicted"/>
<dbReference type="Proteomes" id="UP000184334">
    <property type="component" value="Unassembled WGS sequence"/>
</dbReference>